<dbReference type="AlphaFoldDB" id="A0A419SJN0"/>
<dbReference type="NCBIfam" id="NF007197">
    <property type="entry name" value="PRK09618.1"/>
    <property type="match status" value="1"/>
</dbReference>
<reference evidence="3 4" key="1">
    <citation type="submission" date="2016-08" db="EMBL/GenBank/DDBJ databases">
        <title>Novel Firmicute Genomes.</title>
        <authorList>
            <person name="Poppleton D.I."/>
            <person name="Gribaldo S."/>
        </authorList>
    </citation>
    <scope>NUCLEOTIDE SEQUENCE [LARGE SCALE GENOMIC DNA]</scope>
    <source>
        <strain evidence="3 4">RAOx-1</strain>
    </source>
</reference>
<comment type="caution">
    <text evidence="3">The sequence shown here is derived from an EMBL/GenBank/DDBJ whole genome shotgun (WGS) entry which is preliminary data.</text>
</comment>
<organism evidence="3 4">
    <name type="scientific">Ammoniphilus oxalaticus</name>
    <dbReference type="NCBI Taxonomy" id="66863"/>
    <lineage>
        <taxon>Bacteria</taxon>
        <taxon>Bacillati</taxon>
        <taxon>Bacillota</taxon>
        <taxon>Bacilli</taxon>
        <taxon>Bacillales</taxon>
        <taxon>Paenibacillaceae</taxon>
        <taxon>Aneurinibacillus group</taxon>
        <taxon>Ammoniphilus</taxon>
    </lineage>
</organism>
<evidence type="ECO:0008006" key="5">
    <source>
        <dbReference type="Google" id="ProtNLM"/>
    </source>
</evidence>
<dbReference type="InterPro" id="IPR005648">
    <property type="entry name" value="FlgD"/>
</dbReference>
<comment type="similarity">
    <text evidence="1">Belongs to the FlgD family.</text>
</comment>
<proteinExistence type="inferred from homology"/>
<accession>A0A419SJN0</accession>
<protein>
    <recommendedName>
        <fullName evidence="5">Flagellar hook assembly protein FlgD</fullName>
    </recommendedName>
</protein>
<name>A0A419SJN0_9BACL</name>
<dbReference type="RefSeq" id="WP_245983438.1">
    <property type="nucleotide sequence ID" value="NZ_MCHY01000008.1"/>
</dbReference>
<dbReference type="Pfam" id="PF03963">
    <property type="entry name" value="FlgD"/>
    <property type="match status" value="1"/>
</dbReference>
<keyword evidence="2" id="KW-1005">Bacterial flagellum biogenesis</keyword>
<dbReference type="Proteomes" id="UP000284219">
    <property type="component" value="Unassembled WGS sequence"/>
</dbReference>
<evidence type="ECO:0000256" key="1">
    <source>
        <dbReference type="ARBA" id="ARBA00010577"/>
    </source>
</evidence>
<keyword evidence="4" id="KW-1185">Reference proteome</keyword>
<evidence type="ECO:0000313" key="4">
    <source>
        <dbReference type="Proteomes" id="UP000284219"/>
    </source>
</evidence>
<evidence type="ECO:0000256" key="2">
    <source>
        <dbReference type="ARBA" id="ARBA00022795"/>
    </source>
</evidence>
<dbReference type="EMBL" id="MCHY01000008">
    <property type="protein sequence ID" value="RKD24244.1"/>
    <property type="molecule type" value="Genomic_DNA"/>
</dbReference>
<gene>
    <name evidence="3" type="ORF">BEP19_07520</name>
</gene>
<dbReference type="GO" id="GO:0044781">
    <property type="term" value="P:bacterial-type flagellum organization"/>
    <property type="evidence" value="ECO:0007669"/>
    <property type="project" value="UniProtKB-KW"/>
</dbReference>
<sequence>MPTVNNVQGSYYQNVRTHEQKEIMGKEDFLKILIAQLRHQDPLQPMEDKEFIGQMTQFSSLEQMMNLNEAFLKFADSQNGLNAHASTIGKEISWFDPEINDLKSGLVTGVTTKEGSVFYIGDGWKVPIEQVSSIRQP</sequence>
<evidence type="ECO:0000313" key="3">
    <source>
        <dbReference type="EMBL" id="RKD24244.1"/>
    </source>
</evidence>